<proteinExistence type="predicted"/>
<dbReference type="AlphaFoldDB" id="A0A382XS35"/>
<dbReference type="EMBL" id="UINC01169757">
    <property type="protein sequence ID" value="SVD73455.1"/>
    <property type="molecule type" value="Genomic_DNA"/>
</dbReference>
<organism evidence="1">
    <name type="scientific">marine metagenome</name>
    <dbReference type="NCBI Taxonomy" id="408172"/>
    <lineage>
        <taxon>unclassified sequences</taxon>
        <taxon>metagenomes</taxon>
        <taxon>ecological metagenomes</taxon>
    </lineage>
</organism>
<accession>A0A382XS35</accession>
<protein>
    <submittedName>
        <fullName evidence="1">Uncharacterized protein</fullName>
    </submittedName>
</protein>
<reference evidence="1" key="1">
    <citation type="submission" date="2018-05" db="EMBL/GenBank/DDBJ databases">
        <authorList>
            <person name="Lanie J.A."/>
            <person name="Ng W.-L."/>
            <person name="Kazmierczak K.M."/>
            <person name="Andrzejewski T.M."/>
            <person name="Davidsen T.M."/>
            <person name="Wayne K.J."/>
            <person name="Tettelin H."/>
            <person name="Glass J.I."/>
            <person name="Rusch D."/>
            <person name="Podicherti R."/>
            <person name="Tsui H.-C.T."/>
            <person name="Winkler M.E."/>
        </authorList>
    </citation>
    <scope>NUCLEOTIDE SEQUENCE</scope>
</reference>
<sequence length="221" mass="23736">MKNLVLALISICLCFTSISYVMAGGHSWKEKQIADAMLAAPPVVTESATIYGWDPTNKGQMTLLRLGSGPYTCMATGFGSLRIGKPLEPIPGPICADQNAWAFLKAVLNEKNPMKPSKPYPTAPGMAWMMAGMGVSKGMIDMGSGEKVEMFKTEGGPSMTKVTPHIMIMPLPINKSGSMMSKKYDPSNPEGSWIMAAGSAFEHLMVHFSEKHAEAVMTGSK</sequence>
<evidence type="ECO:0000313" key="1">
    <source>
        <dbReference type="EMBL" id="SVD73455.1"/>
    </source>
</evidence>
<name>A0A382XS35_9ZZZZ</name>
<gene>
    <name evidence="1" type="ORF">METZ01_LOCUS426309</name>
</gene>